<comment type="similarity">
    <text evidence="2">Belongs to the bacterial solute-binding protein 5 family.</text>
</comment>
<dbReference type="InterPro" id="IPR030678">
    <property type="entry name" value="Peptide/Ni-bd"/>
</dbReference>
<evidence type="ECO:0000259" key="6">
    <source>
        <dbReference type="Pfam" id="PF00496"/>
    </source>
</evidence>
<dbReference type="InterPro" id="IPR000914">
    <property type="entry name" value="SBP_5_dom"/>
</dbReference>
<keyword evidence="4 5" id="KW-0732">Signal</keyword>
<dbReference type="PANTHER" id="PTHR30290">
    <property type="entry name" value="PERIPLASMIC BINDING COMPONENT OF ABC TRANSPORTER"/>
    <property type="match status" value="1"/>
</dbReference>
<organism evidence="7 8">
    <name type="scientific">Aerophototrophica crusticola</name>
    <dbReference type="NCBI Taxonomy" id="1709002"/>
    <lineage>
        <taxon>Bacteria</taxon>
        <taxon>Pseudomonadati</taxon>
        <taxon>Pseudomonadota</taxon>
        <taxon>Alphaproteobacteria</taxon>
        <taxon>Rhodospirillales</taxon>
        <taxon>Rhodospirillaceae</taxon>
        <taxon>Aerophototrophica</taxon>
    </lineage>
</organism>
<dbReference type="Gene3D" id="3.10.105.10">
    <property type="entry name" value="Dipeptide-binding Protein, Domain 3"/>
    <property type="match status" value="1"/>
</dbReference>
<evidence type="ECO:0000313" key="7">
    <source>
        <dbReference type="EMBL" id="QJE72805.1"/>
    </source>
</evidence>
<dbReference type="AlphaFoldDB" id="A0A858R5Z4"/>
<dbReference type="Gene3D" id="3.40.190.10">
    <property type="entry name" value="Periplasmic binding protein-like II"/>
    <property type="match status" value="1"/>
</dbReference>
<dbReference type="Pfam" id="PF00496">
    <property type="entry name" value="SBP_bac_5"/>
    <property type="match status" value="1"/>
</dbReference>
<keyword evidence="8" id="KW-1185">Reference proteome</keyword>
<accession>A0A858R5Z4</accession>
<dbReference type="GO" id="GO:0043190">
    <property type="term" value="C:ATP-binding cassette (ABC) transporter complex"/>
    <property type="evidence" value="ECO:0007669"/>
    <property type="project" value="InterPro"/>
</dbReference>
<sequence length="561" mass="63629">MARRWLLAGLTLAAALFGPLPSGAADVPAGEGAATLTIGITSFPGNFHPNIEAQAAKSYMLWMAYRPFTTFDKDWKLTCLLCVELPTVENGNAWMAPLPDGSPGIKVRFRIDPDATWGDGKPVTARDAAFALEVGKNAQSGFSNSRLYQQDIAGIEVEDEKTFVLHRKYVCDYNQINDFRLLPEHLEGPVFRANPGEYLKRNLYDTDTLNPGLWFGPYRPVRMTRGAFVVFERNPTWKGNPPAFDQIVVKSVENNTALEQTLVAGGVDMVAGEVGFNVVQGAQLERRVGDRMNVVWKPSLSYFHMDLRHDHPALKDRRVRQALMYAMDRGLIVDELFYGKGLVADTHINPLNQVFHEGVYRYAYDPAKAAALLDEAGWTLRPDGWRYDSQGRQLKLELLAAASDRTLELLQQVVQDMWRRVGIATELRTVTTRVMFGEFLRKRTFGGLTMFTWQSSPNDVPETVLQTTYIPTEQNGWSGQNYGGYSVPEMDDLLVKMENVCQPEENAALWRRFQDLYAEDLPALPLWFRSQVFFMPKWLKGLEPTGHQYHSTQWVENWTRE</sequence>
<reference evidence="7" key="1">
    <citation type="submission" date="2020-04" db="EMBL/GenBank/DDBJ databases">
        <title>A desert anoxygenic phototrophic bacterium fixes CO2 using RubisCO under aerobic conditions.</title>
        <authorList>
            <person name="Tang K."/>
        </authorList>
    </citation>
    <scope>NUCLEOTIDE SEQUENCE [LARGE SCALE GENOMIC DNA]</scope>
    <source>
        <strain evidence="7">MIMtkB3</strain>
    </source>
</reference>
<feature type="domain" description="Solute-binding protein family 5" evidence="6">
    <location>
        <begin position="106"/>
        <end position="472"/>
    </location>
</feature>
<dbReference type="Proteomes" id="UP000501891">
    <property type="component" value="Chromosome"/>
</dbReference>
<dbReference type="InterPro" id="IPR039424">
    <property type="entry name" value="SBP_5"/>
</dbReference>
<proteinExistence type="inferred from homology"/>
<evidence type="ECO:0000313" key="8">
    <source>
        <dbReference type="Proteomes" id="UP000501891"/>
    </source>
</evidence>
<dbReference type="CDD" id="cd08513">
    <property type="entry name" value="PBP2_thermophilic_Hb8_like"/>
    <property type="match status" value="1"/>
</dbReference>
<dbReference type="KEGG" id="acru:HHL28_06630"/>
<feature type="chain" id="PRO_5032274452" evidence="5">
    <location>
        <begin position="25"/>
        <end position="561"/>
    </location>
</feature>
<keyword evidence="3" id="KW-0813">Transport</keyword>
<evidence type="ECO:0000256" key="5">
    <source>
        <dbReference type="SAM" id="SignalP"/>
    </source>
</evidence>
<evidence type="ECO:0000256" key="3">
    <source>
        <dbReference type="ARBA" id="ARBA00022448"/>
    </source>
</evidence>
<dbReference type="GO" id="GO:1904680">
    <property type="term" value="F:peptide transmembrane transporter activity"/>
    <property type="evidence" value="ECO:0007669"/>
    <property type="project" value="TreeGrafter"/>
</dbReference>
<dbReference type="Gene3D" id="3.90.76.10">
    <property type="entry name" value="Dipeptide-binding Protein, Domain 1"/>
    <property type="match status" value="1"/>
</dbReference>
<dbReference type="PIRSF" id="PIRSF002741">
    <property type="entry name" value="MppA"/>
    <property type="match status" value="1"/>
</dbReference>
<evidence type="ECO:0000256" key="4">
    <source>
        <dbReference type="ARBA" id="ARBA00022729"/>
    </source>
</evidence>
<gene>
    <name evidence="7" type="ORF">HHL28_06630</name>
</gene>
<dbReference type="PANTHER" id="PTHR30290:SF9">
    <property type="entry name" value="OLIGOPEPTIDE-BINDING PROTEIN APPA"/>
    <property type="match status" value="1"/>
</dbReference>
<name>A0A858R5Z4_9PROT</name>
<protein>
    <submittedName>
        <fullName evidence="7">Peptide ABC transporter substrate-binding protein</fullName>
    </submittedName>
</protein>
<dbReference type="SUPFAM" id="SSF53850">
    <property type="entry name" value="Periplasmic binding protein-like II"/>
    <property type="match status" value="1"/>
</dbReference>
<dbReference type="GO" id="GO:0030288">
    <property type="term" value="C:outer membrane-bounded periplasmic space"/>
    <property type="evidence" value="ECO:0007669"/>
    <property type="project" value="UniProtKB-ARBA"/>
</dbReference>
<comment type="subcellular location">
    <subcellularLocation>
        <location evidence="1">Periplasm</location>
    </subcellularLocation>
</comment>
<evidence type="ECO:0000256" key="1">
    <source>
        <dbReference type="ARBA" id="ARBA00004418"/>
    </source>
</evidence>
<dbReference type="EMBL" id="CP051775">
    <property type="protein sequence ID" value="QJE72805.1"/>
    <property type="molecule type" value="Genomic_DNA"/>
</dbReference>
<feature type="signal peptide" evidence="5">
    <location>
        <begin position="1"/>
        <end position="24"/>
    </location>
</feature>
<evidence type="ECO:0000256" key="2">
    <source>
        <dbReference type="ARBA" id="ARBA00005695"/>
    </source>
</evidence>
<dbReference type="GO" id="GO:0015833">
    <property type="term" value="P:peptide transport"/>
    <property type="evidence" value="ECO:0007669"/>
    <property type="project" value="TreeGrafter"/>
</dbReference>